<reference evidence="7" key="1">
    <citation type="submission" date="2016-07" db="EMBL/GenBank/DDBJ databases">
        <authorList>
            <person name="Florea S."/>
            <person name="Webb J.S."/>
            <person name="Jaromczyk J."/>
            <person name="Schardl C.L."/>
        </authorList>
    </citation>
    <scope>NUCLEOTIDE SEQUENCE [LARGE SCALE GENOMIC DNA]</scope>
    <source>
        <strain evidence="7">CY1</strain>
    </source>
</reference>
<dbReference type="Pfam" id="PF13545">
    <property type="entry name" value="HTH_Crp_2"/>
    <property type="match status" value="1"/>
</dbReference>
<dbReference type="Proteomes" id="UP000190626">
    <property type="component" value="Unassembled WGS sequence"/>
</dbReference>
<dbReference type="SUPFAM" id="SSF51206">
    <property type="entry name" value="cAMP-binding domain-like"/>
    <property type="match status" value="1"/>
</dbReference>
<keyword evidence="4" id="KW-0804">Transcription</keyword>
<feature type="domain" description="HTH crp-type" evidence="5">
    <location>
        <begin position="151"/>
        <end position="216"/>
    </location>
</feature>
<keyword evidence="1" id="KW-0805">Transcription regulation</keyword>
<dbReference type="AlphaFoldDB" id="A0A1V4H7J0"/>
<dbReference type="InterPro" id="IPR014710">
    <property type="entry name" value="RmlC-like_jellyroll"/>
</dbReference>
<dbReference type="InterPro" id="IPR012318">
    <property type="entry name" value="HTH_CRP"/>
</dbReference>
<proteinExistence type="predicted"/>
<dbReference type="CDD" id="cd00038">
    <property type="entry name" value="CAP_ED"/>
    <property type="match status" value="1"/>
</dbReference>
<dbReference type="InterPro" id="IPR000595">
    <property type="entry name" value="cNMP-bd_dom"/>
</dbReference>
<protein>
    <submittedName>
        <fullName evidence="6">cAMP-binding protein</fullName>
    </submittedName>
</protein>
<dbReference type="STRING" id="1469647.BC351_11580"/>
<comment type="caution">
    <text evidence="6">The sequence shown here is derived from an EMBL/GenBank/DDBJ whole genome shotgun (WGS) entry which is preliminary data.</text>
</comment>
<dbReference type="GO" id="GO:0003700">
    <property type="term" value="F:DNA-binding transcription factor activity"/>
    <property type="evidence" value="ECO:0007669"/>
    <property type="project" value="TreeGrafter"/>
</dbReference>
<dbReference type="SMART" id="SM00419">
    <property type="entry name" value="HTH_CRP"/>
    <property type="match status" value="1"/>
</dbReference>
<evidence type="ECO:0000256" key="3">
    <source>
        <dbReference type="ARBA" id="ARBA00023159"/>
    </source>
</evidence>
<dbReference type="InterPro" id="IPR018490">
    <property type="entry name" value="cNMP-bd_dom_sf"/>
</dbReference>
<dbReference type="Pfam" id="PF00027">
    <property type="entry name" value="cNMP_binding"/>
    <property type="match status" value="1"/>
</dbReference>
<dbReference type="Gene3D" id="1.10.10.10">
    <property type="entry name" value="Winged helix-like DNA-binding domain superfamily/Winged helix DNA-binding domain"/>
    <property type="match status" value="1"/>
</dbReference>
<dbReference type="GO" id="GO:0003677">
    <property type="term" value="F:DNA binding"/>
    <property type="evidence" value="ECO:0007669"/>
    <property type="project" value="UniProtKB-KW"/>
</dbReference>
<name>A0A1V4H7J0_9BACL</name>
<keyword evidence="3" id="KW-0010">Activator</keyword>
<dbReference type="OrthoDB" id="9776746at2"/>
<dbReference type="InterPro" id="IPR036388">
    <property type="entry name" value="WH-like_DNA-bd_sf"/>
</dbReference>
<dbReference type="RefSeq" id="WP_079420853.1">
    <property type="nucleotide sequence ID" value="NZ_MBTG01000066.1"/>
</dbReference>
<evidence type="ECO:0000313" key="6">
    <source>
        <dbReference type="EMBL" id="OPH47141.1"/>
    </source>
</evidence>
<dbReference type="SUPFAM" id="SSF46785">
    <property type="entry name" value="Winged helix' DNA-binding domain"/>
    <property type="match status" value="1"/>
</dbReference>
<dbReference type="EMBL" id="MBTG01000066">
    <property type="protein sequence ID" value="OPH47141.1"/>
    <property type="molecule type" value="Genomic_DNA"/>
</dbReference>
<organism evidence="6 7">
    <name type="scientific">Paenibacillus ferrarius</name>
    <dbReference type="NCBI Taxonomy" id="1469647"/>
    <lineage>
        <taxon>Bacteria</taxon>
        <taxon>Bacillati</taxon>
        <taxon>Bacillota</taxon>
        <taxon>Bacilli</taxon>
        <taxon>Bacillales</taxon>
        <taxon>Paenibacillaceae</taxon>
        <taxon>Paenibacillus</taxon>
    </lineage>
</organism>
<keyword evidence="2" id="KW-0238">DNA-binding</keyword>
<dbReference type="InterPro" id="IPR036390">
    <property type="entry name" value="WH_DNA-bd_sf"/>
</dbReference>
<evidence type="ECO:0000259" key="5">
    <source>
        <dbReference type="PROSITE" id="PS51063"/>
    </source>
</evidence>
<dbReference type="Gene3D" id="2.60.120.10">
    <property type="entry name" value="Jelly Rolls"/>
    <property type="match status" value="1"/>
</dbReference>
<gene>
    <name evidence="6" type="ORF">BC351_11580</name>
</gene>
<accession>A0A1V4H7J0</accession>
<evidence type="ECO:0000256" key="2">
    <source>
        <dbReference type="ARBA" id="ARBA00023125"/>
    </source>
</evidence>
<evidence type="ECO:0000256" key="4">
    <source>
        <dbReference type="ARBA" id="ARBA00023163"/>
    </source>
</evidence>
<keyword evidence="7" id="KW-1185">Reference proteome</keyword>
<dbReference type="PANTHER" id="PTHR24567:SF74">
    <property type="entry name" value="HTH-TYPE TRANSCRIPTIONAL REGULATOR ARCR"/>
    <property type="match status" value="1"/>
</dbReference>
<evidence type="ECO:0000256" key="1">
    <source>
        <dbReference type="ARBA" id="ARBA00023015"/>
    </source>
</evidence>
<sequence>MSSPVFDYIPQIISLFPSLTDISEEDWQTEGIKVREVKPNYVIQEGQFLDYAVMLLEGTVRMYKVSSGGREITLYRINGGECCPLMISSILGETEYEATACIEKPCLAVLIPVHAFRDWMDRYRNFRQYMFKSIAKRIIIMSNLLDSINFKSIRGRISEYLVQMTSDSSGVLTITHDTLSIELGTAREVISRTLKMLEKEKLITLSRGSITIINRGGLEHYVEL</sequence>
<dbReference type="GO" id="GO:0005829">
    <property type="term" value="C:cytosol"/>
    <property type="evidence" value="ECO:0007669"/>
    <property type="project" value="TreeGrafter"/>
</dbReference>
<dbReference type="PROSITE" id="PS51063">
    <property type="entry name" value="HTH_CRP_2"/>
    <property type="match status" value="1"/>
</dbReference>
<dbReference type="PANTHER" id="PTHR24567">
    <property type="entry name" value="CRP FAMILY TRANSCRIPTIONAL REGULATORY PROTEIN"/>
    <property type="match status" value="1"/>
</dbReference>
<evidence type="ECO:0000313" key="7">
    <source>
        <dbReference type="Proteomes" id="UP000190626"/>
    </source>
</evidence>
<dbReference type="InterPro" id="IPR050397">
    <property type="entry name" value="Env_Response_Regulators"/>
</dbReference>